<proteinExistence type="predicted"/>
<dbReference type="PROSITE" id="PS51257">
    <property type="entry name" value="PROKAR_LIPOPROTEIN"/>
    <property type="match status" value="1"/>
</dbReference>
<keyword evidence="2" id="KW-1185">Reference proteome</keyword>
<sequence length="188" mass="20254">MLRMKWMTKWGAALSTMLLAAVLLTGCGNKADLSVFLIPETGLPDTVAQSIKTGLQQKMGDKTVDVFGSPIYNAQKLIVEYIAGEHGILVIPKNDFVSMVGEGGGQPLDDLFNAQDYPDGVITGTVFKEDDKGKGEDVQEKHLYGIPVKQAAMFQKAGFVPDDLFIIIPTNAPDLALSQQAMKGLVNP</sequence>
<dbReference type="Proteomes" id="UP000609346">
    <property type="component" value="Unassembled WGS sequence"/>
</dbReference>
<dbReference type="RefSeq" id="WP_191204347.1">
    <property type="nucleotide sequence ID" value="NZ_JACXZA010000003.1"/>
</dbReference>
<comment type="caution">
    <text evidence="1">The sequence shown here is derived from an EMBL/GenBank/DDBJ whole genome shotgun (WGS) entry which is preliminary data.</text>
</comment>
<reference evidence="1 2" key="1">
    <citation type="submission" date="2020-09" db="EMBL/GenBank/DDBJ databases">
        <title>Paenibacillus sp. strain PR3 16S rRNA gene Genome sequencing and assembly.</title>
        <authorList>
            <person name="Kim J."/>
        </authorList>
    </citation>
    <scope>NUCLEOTIDE SEQUENCE [LARGE SCALE GENOMIC DNA]</scope>
    <source>
        <strain evidence="1 2">PR3</strain>
    </source>
</reference>
<evidence type="ECO:0000313" key="2">
    <source>
        <dbReference type="Proteomes" id="UP000609346"/>
    </source>
</evidence>
<protein>
    <recommendedName>
        <fullName evidence="3">Lipoprotein</fullName>
    </recommendedName>
</protein>
<evidence type="ECO:0000313" key="1">
    <source>
        <dbReference type="EMBL" id="MBD3920096.1"/>
    </source>
</evidence>
<gene>
    <name evidence="1" type="ORF">H8B09_15130</name>
</gene>
<evidence type="ECO:0008006" key="3">
    <source>
        <dbReference type="Google" id="ProtNLM"/>
    </source>
</evidence>
<organism evidence="1 2">
    <name type="scientific">Paenibacillus terricola</name>
    <dbReference type="NCBI Taxonomy" id="2763503"/>
    <lineage>
        <taxon>Bacteria</taxon>
        <taxon>Bacillati</taxon>
        <taxon>Bacillota</taxon>
        <taxon>Bacilli</taxon>
        <taxon>Bacillales</taxon>
        <taxon>Paenibacillaceae</taxon>
        <taxon>Paenibacillus</taxon>
    </lineage>
</organism>
<dbReference type="EMBL" id="JACXZA010000003">
    <property type="protein sequence ID" value="MBD3920096.1"/>
    <property type="molecule type" value="Genomic_DNA"/>
</dbReference>
<name>A0ABR8MVV0_9BACL</name>
<accession>A0ABR8MVV0</accession>